<evidence type="ECO:0000313" key="4">
    <source>
        <dbReference type="Proteomes" id="UP001597510"/>
    </source>
</evidence>
<name>A0ABW5J7H4_9BACT</name>
<dbReference type="PANTHER" id="PTHR43283">
    <property type="entry name" value="BETA-LACTAMASE-RELATED"/>
    <property type="match status" value="1"/>
</dbReference>
<organism evidence="3 4">
    <name type="scientific">Emticicia soli</name>
    <dbReference type="NCBI Taxonomy" id="2027878"/>
    <lineage>
        <taxon>Bacteria</taxon>
        <taxon>Pseudomonadati</taxon>
        <taxon>Bacteroidota</taxon>
        <taxon>Cytophagia</taxon>
        <taxon>Cytophagales</taxon>
        <taxon>Leadbetterellaceae</taxon>
        <taxon>Emticicia</taxon>
    </lineage>
</organism>
<protein>
    <submittedName>
        <fullName evidence="3">Serine hydrolase domain-containing protein</fullName>
        <ecNumber evidence="3">3.-.-.-</ecNumber>
    </submittedName>
</protein>
<dbReference type="InterPro" id="IPR012338">
    <property type="entry name" value="Beta-lactam/transpept-like"/>
</dbReference>
<evidence type="ECO:0000256" key="1">
    <source>
        <dbReference type="SAM" id="SignalP"/>
    </source>
</evidence>
<evidence type="ECO:0000259" key="2">
    <source>
        <dbReference type="Pfam" id="PF00144"/>
    </source>
</evidence>
<proteinExistence type="predicted"/>
<dbReference type="Proteomes" id="UP001597510">
    <property type="component" value="Unassembled WGS sequence"/>
</dbReference>
<dbReference type="Pfam" id="PF00144">
    <property type="entry name" value="Beta-lactamase"/>
    <property type="match status" value="1"/>
</dbReference>
<dbReference type="EMBL" id="JBHULC010000008">
    <property type="protein sequence ID" value="MFD2520977.1"/>
    <property type="molecule type" value="Genomic_DNA"/>
</dbReference>
<reference evidence="4" key="1">
    <citation type="journal article" date="2019" name="Int. J. Syst. Evol. Microbiol.">
        <title>The Global Catalogue of Microorganisms (GCM) 10K type strain sequencing project: providing services to taxonomists for standard genome sequencing and annotation.</title>
        <authorList>
            <consortium name="The Broad Institute Genomics Platform"/>
            <consortium name="The Broad Institute Genome Sequencing Center for Infectious Disease"/>
            <person name="Wu L."/>
            <person name="Ma J."/>
        </authorList>
    </citation>
    <scope>NUCLEOTIDE SEQUENCE [LARGE SCALE GENOMIC DNA]</scope>
    <source>
        <strain evidence="4">KCTC 52344</strain>
    </source>
</reference>
<dbReference type="PANTHER" id="PTHR43283:SF7">
    <property type="entry name" value="BETA-LACTAMASE-RELATED DOMAIN-CONTAINING PROTEIN"/>
    <property type="match status" value="1"/>
</dbReference>
<keyword evidence="1" id="KW-0732">Signal</keyword>
<dbReference type="EC" id="3.-.-.-" evidence="3"/>
<keyword evidence="3" id="KW-0378">Hydrolase</keyword>
<dbReference type="Gene3D" id="3.40.710.10">
    <property type="entry name" value="DD-peptidase/beta-lactamase superfamily"/>
    <property type="match status" value="1"/>
</dbReference>
<dbReference type="RefSeq" id="WP_340235021.1">
    <property type="nucleotide sequence ID" value="NZ_JBBEWC010000003.1"/>
</dbReference>
<keyword evidence="4" id="KW-1185">Reference proteome</keyword>
<feature type="chain" id="PRO_5045300803" evidence="1">
    <location>
        <begin position="20"/>
        <end position="353"/>
    </location>
</feature>
<dbReference type="InterPro" id="IPR001466">
    <property type="entry name" value="Beta-lactam-related"/>
</dbReference>
<dbReference type="SUPFAM" id="SSF56601">
    <property type="entry name" value="beta-lactamase/transpeptidase-like"/>
    <property type="match status" value="1"/>
</dbReference>
<sequence length="353" mass="40524">MKSLFYIFLASTIPFVALSQTKSTFPGTAMLEIEKGKYPNIDGIVVSQHNKTIYQHYFNALNANSLHDTRSSFKSITSLLMGIAIDKGYIKSVNEKAYSFFPQYSSFKNLEHNKLDMTIKDLLEMKAGFDCEEWNSTKDCEDEMEQTKDWLKFSLDLPMAHKPGTHWDYNSSAPMVIGGIIESVTKMPLDKFAEMYLFKPLGIKEYRWTKDPVGHAMTAGSFYMKPIDMAKIGQLVLNKGIWQNKQIISRKWIDESTKPITKIEDFSNVAIAKTKDVLPQPTYYGYYWYNEKMRTDKFSYNVVFASGNGGQYIMIIDELDLVVAFTGNSFGSWKSKYPFEVLIKNILPYVSKK</sequence>
<dbReference type="InterPro" id="IPR050789">
    <property type="entry name" value="Diverse_Enzym_Activities"/>
</dbReference>
<feature type="domain" description="Beta-lactamase-related" evidence="2">
    <location>
        <begin position="44"/>
        <end position="332"/>
    </location>
</feature>
<dbReference type="GO" id="GO:0016787">
    <property type="term" value="F:hydrolase activity"/>
    <property type="evidence" value="ECO:0007669"/>
    <property type="project" value="UniProtKB-KW"/>
</dbReference>
<evidence type="ECO:0000313" key="3">
    <source>
        <dbReference type="EMBL" id="MFD2520977.1"/>
    </source>
</evidence>
<accession>A0ABW5J7H4</accession>
<gene>
    <name evidence="3" type="ORF">ACFSR2_08790</name>
</gene>
<feature type="signal peptide" evidence="1">
    <location>
        <begin position="1"/>
        <end position="19"/>
    </location>
</feature>
<comment type="caution">
    <text evidence="3">The sequence shown here is derived from an EMBL/GenBank/DDBJ whole genome shotgun (WGS) entry which is preliminary data.</text>
</comment>